<accession>A0A5C6CZQ7</accession>
<dbReference type="Gene3D" id="1.20.1440.60">
    <property type="entry name" value="23S rRNA-intervening sequence"/>
    <property type="match status" value="1"/>
</dbReference>
<dbReference type="AlphaFoldDB" id="A0A5C6CZQ7"/>
<organism evidence="1 2">
    <name type="scientific">Bythopirellula polymerisocia</name>
    <dbReference type="NCBI Taxonomy" id="2528003"/>
    <lineage>
        <taxon>Bacteria</taxon>
        <taxon>Pseudomonadati</taxon>
        <taxon>Planctomycetota</taxon>
        <taxon>Planctomycetia</taxon>
        <taxon>Pirellulales</taxon>
        <taxon>Lacipirellulaceae</taxon>
        <taxon>Bythopirellula</taxon>
    </lineage>
</organism>
<dbReference type="RefSeq" id="WP_146449317.1">
    <property type="nucleotide sequence ID" value="NZ_SJPS01000002.1"/>
</dbReference>
<dbReference type="NCBIfam" id="TIGR02436">
    <property type="entry name" value="four helix bundle protein"/>
    <property type="match status" value="1"/>
</dbReference>
<dbReference type="OrthoDB" id="276165at2"/>
<dbReference type="CDD" id="cd16377">
    <property type="entry name" value="23S_rRNA_IVP_like"/>
    <property type="match status" value="1"/>
</dbReference>
<protein>
    <recommendedName>
        <fullName evidence="3">Four helix bundle protein</fullName>
    </recommendedName>
</protein>
<comment type="caution">
    <text evidence="1">The sequence shown here is derived from an EMBL/GenBank/DDBJ whole genome shotgun (WGS) entry which is preliminary data.</text>
</comment>
<dbReference type="PANTHER" id="PTHR38471">
    <property type="entry name" value="FOUR HELIX BUNDLE PROTEIN"/>
    <property type="match status" value="1"/>
</dbReference>
<reference evidence="1 2" key="1">
    <citation type="submission" date="2019-02" db="EMBL/GenBank/DDBJ databases">
        <title>Deep-cultivation of Planctomycetes and their phenomic and genomic characterization uncovers novel biology.</title>
        <authorList>
            <person name="Wiegand S."/>
            <person name="Jogler M."/>
            <person name="Boedeker C."/>
            <person name="Pinto D."/>
            <person name="Vollmers J."/>
            <person name="Rivas-Marin E."/>
            <person name="Kohn T."/>
            <person name="Peeters S.H."/>
            <person name="Heuer A."/>
            <person name="Rast P."/>
            <person name="Oberbeckmann S."/>
            <person name="Bunk B."/>
            <person name="Jeske O."/>
            <person name="Meyerdierks A."/>
            <person name="Storesund J.E."/>
            <person name="Kallscheuer N."/>
            <person name="Luecker S."/>
            <person name="Lage O.M."/>
            <person name="Pohl T."/>
            <person name="Merkel B.J."/>
            <person name="Hornburger P."/>
            <person name="Mueller R.-W."/>
            <person name="Bruemmer F."/>
            <person name="Labrenz M."/>
            <person name="Spormann A.M."/>
            <person name="Op Den Camp H."/>
            <person name="Overmann J."/>
            <person name="Amann R."/>
            <person name="Jetten M.S.M."/>
            <person name="Mascher T."/>
            <person name="Medema M.H."/>
            <person name="Devos D.P."/>
            <person name="Kaster A.-K."/>
            <person name="Ovreas L."/>
            <person name="Rohde M."/>
            <person name="Galperin M.Y."/>
            <person name="Jogler C."/>
        </authorList>
    </citation>
    <scope>NUCLEOTIDE SEQUENCE [LARGE SCALE GENOMIC DNA]</scope>
    <source>
        <strain evidence="1 2">Pla144</strain>
    </source>
</reference>
<dbReference type="Proteomes" id="UP000318437">
    <property type="component" value="Unassembled WGS sequence"/>
</dbReference>
<dbReference type="PANTHER" id="PTHR38471:SF2">
    <property type="entry name" value="FOUR HELIX BUNDLE PROTEIN"/>
    <property type="match status" value="1"/>
</dbReference>
<name>A0A5C6CZQ7_9BACT</name>
<gene>
    <name evidence="1" type="ORF">Pla144_14360</name>
</gene>
<proteinExistence type="predicted"/>
<evidence type="ECO:0000313" key="2">
    <source>
        <dbReference type="Proteomes" id="UP000318437"/>
    </source>
</evidence>
<dbReference type="Pfam" id="PF05635">
    <property type="entry name" value="23S_rRNA_IVP"/>
    <property type="match status" value="1"/>
</dbReference>
<dbReference type="InterPro" id="IPR036583">
    <property type="entry name" value="23S_rRNA_IVS_sf"/>
</dbReference>
<keyword evidence="2" id="KW-1185">Reference proteome</keyword>
<dbReference type="EMBL" id="SJPS01000002">
    <property type="protein sequence ID" value="TWU28149.1"/>
    <property type="molecule type" value="Genomic_DNA"/>
</dbReference>
<evidence type="ECO:0008006" key="3">
    <source>
        <dbReference type="Google" id="ProtNLM"/>
    </source>
</evidence>
<sequence length="123" mass="13894">MVHSHEDLEVWKRAMDLVDSIYGITNQLPDSERFGLVSQMQRASVSVPANIAEGCGRESTKDLLRHLAIAQGSLSELRTLILITQRRNYVKKEVTTENLKLSETVARLLSGFRRSLRKKLSEG</sequence>
<evidence type="ECO:0000313" key="1">
    <source>
        <dbReference type="EMBL" id="TWU28149.1"/>
    </source>
</evidence>
<dbReference type="InterPro" id="IPR012657">
    <property type="entry name" value="23S_rRNA-intervening_sequence"/>
</dbReference>
<dbReference type="SUPFAM" id="SSF158446">
    <property type="entry name" value="IVS-encoded protein-like"/>
    <property type="match status" value="1"/>
</dbReference>